<gene>
    <name evidence="2" type="ORF">BCR42DRAFT_390182</name>
</gene>
<feature type="transmembrane region" description="Helical" evidence="1">
    <location>
        <begin position="234"/>
        <end position="253"/>
    </location>
</feature>
<dbReference type="AlphaFoldDB" id="A0A1X2INB5"/>
<dbReference type="PANTHER" id="PTHR13146">
    <property type="match status" value="1"/>
</dbReference>
<dbReference type="EMBL" id="MCGE01000007">
    <property type="protein sequence ID" value="ORZ19518.1"/>
    <property type="molecule type" value="Genomic_DNA"/>
</dbReference>
<feature type="transmembrane region" description="Helical" evidence="1">
    <location>
        <begin position="305"/>
        <end position="323"/>
    </location>
</feature>
<feature type="transmembrane region" description="Helical" evidence="1">
    <location>
        <begin position="273"/>
        <end position="293"/>
    </location>
</feature>
<feature type="transmembrane region" description="Helical" evidence="1">
    <location>
        <begin position="194"/>
        <end position="213"/>
    </location>
</feature>
<feature type="transmembrane region" description="Helical" evidence="1">
    <location>
        <begin position="104"/>
        <end position="126"/>
    </location>
</feature>
<comment type="caution">
    <text evidence="2">The sequence shown here is derived from an EMBL/GenBank/DDBJ whole genome shotgun (WGS) entry which is preliminary data.</text>
</comment>
<reference evidence="2 3" key="1">
    <citation type="submission" date="2016-07" db="EMBL/GenBank/DDBJ databases">
        <title>Pervasive Adenine N6-methylation of Active Genes in Fungi.</title>
        <authorList>
            <consortium name="DOE Joint Genome Institute"/>
            <person name="Mondo S.J."/>
            <person name="Dannebaum R.O."/>
            <person name="Kuo R.C."/>
            <person name="Labutti K."/>
            <person name="Haridas S."/>
            <person name="Kuo A."/>
            <person name="Salamov A."/>
            <person name="Ahrendt S.R."/>
            <person name="Lipzen A."/>
            <person name="Sullivan W."/>
            <person name="Andreopoulos W.B."/>
            <person name="Clum A."/>
            <person name="Lindquist E."/>
            <person name="Daum C."/>
            <person name="Ramamoorthy G.K."/>
            <person name="Gryganskyi A."/>
            <person name="Culley D."/>
            <person name="Magnuson J.K."/>
            <person name="James T.Y."/>
            <person name="O'Malley M.A."/>
            <person name="Stajich J.E."/>
            <person name="Spatafora J.W."/>
            <person name="Visel A."/>
            <person name="Grigoriev I.V."/>
        </authorList>
    </citation>
    <scope>NUCLEOTIDE SEQUENCE [LARGE SCALE GENOMIC DNA]</scope>
    <source>
        <strain evidence="2 3">NRRL 1336</strain>
    </source>
</reference>
<keyword evidence="1" id="KW-1133">Transmembrane helix</keyword>
<organism evidence="2 3">
    <name type="scientific">Absidia repens</name>
    <dbReference type="NCBI Taxonomy" id="90262"/>
    <lineage>
        <taxon>Eukaryota</taxon>
        <taxon>Fungi</taxon>
        <taxon>Fungi incertae sedis</taxon>
        <taxon>Mucoromycota</taxon>
        <taxon>Mucoromycotina</taxon>
        <taxon>Mucoromycetes</taxon>
        <taxon>Mucorales</taxon>
        <taxon>Cunninghamellaceae</taxon>
        <taxon>Absidia</taxon>
    </lineage>
</organism>
<sequence length="373" mass="40709">MSVVYTSLLVLGLLISGVSIPLILSFQDHQDVDGQDHYFAQPLLQTVMIFLGEIICIFGIQVASKASSWLDRSLLNSAHVNGQQQSEDGNEWTVQQRSWFWSGLWFIIPSACDLISTTMLNLGLIYSTPSAFQMVRSGIVGFSAVFSFLFLSRRFLSHEWVSVVTILGGIGIITYYGTGLSPVGGADNDGESHWLGPLLLLFSQVFVACQFIMEEYLMDRFQMNPVRAMGIEGVFGALLLGISLIVAAFSPAADGSVFDIKSGVNQLIHTSNLWQSAIVLALMVAVFNFFGLAVSTSVGIPGRSVLDAIRTTLIWVIAAHYGLDSFSWVQLFGFITLVIGVFIFNGVFSAVLTAIRQKFAKHDANGERAPLLA</sequence>
<evidence type="ECO:0000256" key="1">
    <source>
        <dbReference type="SAM" id="Phobius"/>
    </source>
</evidence>
<keyword evidence="1" id="KW-0472">Membrane</keyword>
<accession>A0A1X2INB5</accession>
<keyword evidence="3" id="KW-1185">Reference proteome</keyword>
<dbReference type="PANTHER" id="PTHR13146:SF0">
    <property type="entry name" value="SOLUTE CARRIER FAMILY 35 MEMBER F6"/>
    <property type="match status" value="1"/>
</dbReference>
<dbReference type="GO" id="GO:0016020">
    <property type="term" value="C:membrane"/>
    <property type="evidence" value="ECO:0007669"/>
    <property type="project" value="TreeGrafter"/>
</dbReference>
<evidence type="ECO:0000313" key="3">
    <source>
        <dbReference type="Proteomes" id="UP000193560"/>
    </source>
</evidence>
<feature type="transmembrane region" description="Helical" evidence="1">
    <location>
        <begin position="132"/>
        <end position="151"/>
    </location>
</feature>
<feature type="transmembrane region" description="Helical" evidence="1">
    <location>
        <begin position="329"/>
        <end position="355"/>
    </location>
</feature>
<keyword evidence="1" id="KW-0812">Transmembrane</keyword>
<feature type="transmembrane region" description="Helical" evidence="1">
    <location>
        <begin position="160"/>
        <end position="178"/>
    </location>
</feature>
<evidence type="ECO:0000313" key="2">
    <source>
        <dbReference type="EMBL" id="ORZ19518.1"/>
    </source>
</evidence>
<proteinExistence type="predicted"/>
<dbReference type="STRING" id="90262.A0A1X2INB5"/>
<dbReference type="OrthoDB" id="29773at2759"/>
<evidence type="ECO:0008006" key="4">
    <source>
        <dbReference type="Google" id="ProtNLM"/>
    </source>
</evidence>
<feature type="transmembrane region" description="Helical" evidence="1">
    <location>
        <begin position="43"/>
        <end position="63"/>
    </location>
</feature>
<name>A0A1X2INB5_9FUNG</name>
<dbReference type="Proteomes" id="UP000193560">
    <property type="component" value="Unassembled WGS sequence"/>
</dbReference>
<protein>
    <recommendedName>
        <fullName evidence="4">Integral membrane protein</fullName>
    </recommendedName>
</protein>